<evidence type="ECO:0000256" key="3">
    <source>
        <dbReference type="ARBA" id="ARBA00022617"/>
    </source>
</evidence>
<keyword evidence="3 7" id="KW-0349">Heme</keyword>
<dbReference type="GO" id="GO:0016705">
    <property type="term" value="F:oxidoreductase activity, acting on paired donors, with incorporation or reduction of molecular oxygen"/>
    <property type="evidence" value="ECO:0007669"/>
    <property type="project" value="InterPro"/>
</dbReference>
<dbReference type="CDD" id="cd11059">
    <property type="entry name" value="CYP_fungal"/>
    <property type="match status" value="1"/>
</dbReference>
<dbReference type="Pfam" id="PF00067">
    <property type="entry name" value="p450"/>
    <property type="match status" value="1"/>
</dbReference>
<evidence type="ECO:0000256" key="6">
    <source>
        <dbReference type="ARBA" id="ARBA00023033"/>
    </source>
</evidence>
<feature type="transmembrane region" description="Helical" evidence="9">
    <location>
        <begin position="12"/>
        <end position="34"/>
    </location>
</feature>
<dbReference type="PRINTS" id="PR00385">
    <property type="entry name" value="P450"/>
</dbReference>
<evidence type="ECO:0000313" key="10">
    <source>
        <dbReference type="EMBL" id="KAK1572885.1"/>
    </source>
</evidence>
<organism evidence="10 11">
    <name type="scientific">Colletotrichum navitas</name>
    <dbReference type="NCBI Taxonomy" id="681940"/>
    <lineage>
        <taxon>Eukaryota</taxon>
        <taxon>Fungi</taxon>
        <taxon>Dikarya</taxon>
        <taxon>Ascomycota</taxon>
        <taxon>Pezizomycotina</taxon>
        <taxon>Sordariomycetes</taxon>
        <taxon>Hypocreomycetidae</taxon>
        <taxon>Glomerellales</taxon>
        <taxon>Glomerellaceae</taxon>
        <taxon>Colletotrichum</taxon>
        <taxon>Colletotrichum graminicola species complex</taxon>
    </lineage>
</organism>
<evidence type="ECO:0000313" key="11">
    <source>
        <dbReference type="Proteomes" id="UP001230504"/>
    </source>
</evidence>
<comment type="similarity">
    <text evidence="2 8">Belongs to the cytochrome P450 family.</text>
</comment>
<dbReference type="RefSeq" id="XP_060408652.1">
    <property type="nucleotide sequence ID" value="XM_060562836.1"/>
</dbReference>
<keyword evidence="4 7" id="KW-0479">Metal-binding</keyword>
<dbReference type="PANTHER" id="PTHR24305">
    <property type="entry name" value="CYTOCHROME P450"/>
    <property type="match status" value="1"/>
</dbReference>
<keyword evidence="9" id="KW-1133">Transmembrane helix</keyword>
<dbReference type="GO" id="GO:0005506">
    <property type="term" value="F:iron ion binding"/>
    <property type="evidence" value="ECO:0007669"/>
    <property type="project" value="InterPro"/>
</dbReference>
<dbReference type="Proteomes" id="UP001230504">
    <property type="component" value="Unassembled WGS sequence"/>
</dbReference>
<evidence type="ECO:0000256" key="4">
    <source>
        <dbReference type="ARBA" id="ARBA00022723"/>
    </source>
</evidence>
<keyword evidence="6 8" id="KW-0503">Monooxygenase</keyword>
<evidence type="ECO:0000256" key="1">
    <source>
        <dbReference type="ARBA" id="ARBA00001971"/>
    </source>
</evidence>
<dbReference type="SUPFAM" id="SSF48264">
    <property type="entry name" value="Cytochrome P450"/>
    <property type="match status" value="1"/>
</dbReference>
<keyword evidence="8" id="KW-0560">Oxidoreductase</keyword>
<dbReference type="PANTHER" id="PTHR24305:SF164">
    <property type="entry name" value="P450, PUTATIVE (EUROFUNG)-RELATED"/>
    <property type="match status" value="1"/>
</dbReference>
<proteinExistence type="inferred from homology"/>
<dbReference type="GeneID" id="85447076"/>
<dbReference type="InterPro" id="IPR002403">
    <property type="entry name" value="Cyt_P450_E_grp-IV"/>
</dbReference>
<evidence type="ECO:0000256" key="9">
    <source>
        <dbReference type="SAM" id="Phobius"/>
    </source>
</evidence>
<reference evidence="10" key="1">
    <citation type="submission" date="2021-06" db="EMBL/GenBank/DDBJ databases">
        <title>Comparative genomics, transcriptomics and evolutionary studies reveal genomic signatures of adaptation to plant cell wall in hemibiotrophic fungi.</title>
        <authorList>
            <consortium name="DOE Joint Genome Institute"/>
            <person name="Baroncelli R."/>
            <person name="Diaz J.F."/>
            <person name="Benocci T."/>
            <person name="Peng M."/>
            <person name="Battaglia E."/>
            <person name="Haridas S."/>
            <person name="Andreopoulos W."/>
            <person name="Labutti K."/>
            <person name="Pangilinan J."/>
            <person name="Floch G.L."/>
            <person name="Makela M.R."/>
            <person name="Henrissat B."/>
            <person name="Grigoriev I.V."/>
            <person name="Crouch J.A."/>
            <person name="De Vries R.P."/>
            <person name="Sukno S.A."/>
            <person name="Thon M.R."/>
        </authorList>
    </citation>
    <scope>NUCLEOTIDE SEQUENCE</scope>
    <source>
        <strain evidence="10">CBS 125086</strain>
    </source>
</reference>
<accession>A0AAD8PNU1</accession>
<keyword evidence="9" id="KW-0812">Transmembrane</keyword>
<dbReference type="InterPro" id="IPR017972">
    <property type="entry name" value="Cyt_P450_CS"/>
</dbReference>
<dbReference type="InterPro" id="IPR050121">
    <property type="entry name" value="Cytochrome_P450_monoxygenase"/>
</dbReference>
<dbReference type="PRINTS" id="PR00465">
    <property type="entry name" value="EP450IV"/>
</dbReference>
<evidence type="ECO:0000256" key="7">
    <source>
        <dbReference type="PIRSR" id="PIRSR602403-1"/>
    </source>
</evidence>
<keyword evidence="9" id="KW-0472">Membrane</keyword>
<evidence type="ECO:0000256" key="5">
    <source>
        <dbReference type="ARBA" id="ARBA00023004"/>
    </source>
</evidence>
<dbReference type="InterPro" id="IPR036396">
    <property type="entry name" value="Cyt_P450_sf"/>
</dbReference>
<dbReference type="Gene3D" id="1.10.630.10">
    <property type="entry name" value="Cytochrome P450"/>
    <property type="match status" value="1"/>
</dbReference>
<dbReference type="GO" id="GO:0004497">
    <property type="term" value="F:monooxygenase activity"/>
    <property type="evidence" value="ECO:0007669"/>
    <property type="project" value="UniProtKB-KW"/>
</dbReference>
<dbReference type="GO" id="GO:0020037">
    <property type="term" value="F:heme binding"/>
    <property type="evidence" value="ECO:0007669"/>
    <property type="project" value="InterPro"/>
</dbReference>
<evidence type="ECO:0000256" key="2">
    <source>
        <dbReference type="ARBA" id="ARBA00010617"/>
    </source>
</evidence>
<dbReference type="AlphaFoldDB" id="A0AAD8PNU1"/>
<gene>
    <name evidence="10" type="ORF">LY79DRAFT_663055</name>
</gene>
<protein>
    <submittedName>
        <fullName evidence="10">Cytochrome P450</fullName>
    </submittedName>
</protein>
<feature type="binding site" description="axial binding residue" evidence="7">
    <location>
        <position position="475"/>
    </location>
    <ligand>
        <name>heme</name>
        <dbReference type="ChEBI" id="CHEBI:30413"/>
    </ligand>
    <ligandPart>
        <name>Fe</name>
        <dbReference type="ChEBI" id="CHEBI:18248"/>
    </ligandPart>
</feature>
<dbReference type="EMBL" id="JAHLJV010000102">
    <property type="protein sequence ID" value="KAK1572885.1"/>
    <property type="molecule type" value="Genomic_DNA"/>
</dbReference>
<dbReference type="PROSITE" id="PS00086">
    <property type="entry name" value="CYTOCHROME_P450"/>
    <property type="match status" value="1"/>
</dbReference>
<comment type="cofactor">
    <cofactor evidence="1 7">
        <name>heme</name>
        <dbReference type="ChEBI" id="CHEBI:30413"/>
    </cofactor>
</comment>
<dbReference type="InterPro" id="IPR001128">
    <property type="entry name" value="Cyt_P450"/>
</dbReference>
<comment type="caution">
    <text evidence="10">The sequence shown here is derived from an EMBL/GenBank/DDBJ whole genome shotgun (WGS) entry which is preliminary data.</text>
</comment>
<keyword evidence="11" id="KW-1185">Reference proteome</keyword>
<keyword evidence="5 7" id="KW-0408">Iron</keyword>
<name>A0AAD8PNU1_9PEZI</name>
<sequence length="545" mass="61637">MARSILREMAQAAISNPVPILTVIVIASAVYHYVYKPLAASPLRLIPGSKVYAVTKWRLALDDYYGTRTRKIHQLHRKYGTAVRISPSEVSFSSLSALRTIYGAGSGFERTSFYRMFDVYGRQNLFTFAEGRKHSERKKLLAHAYSKSVVLSSTGIARPLVEKNVKSFLALLEQEKSVAEEIFHSLHWFSLDSITGFLYGNKHGGTHALEGNKADRMMLNDIIDPSRRKLSWFVVHLKTYTNWLYTRTGVTEKLVTALGLLPMKKPATYTGIRAHGLRSWKEFEYNTIGDGESYDDRAIISKLWQHSKSEKEPRLDGLDIASEVADHFLAGIDTTSDTLMFVIWALSRPENKKYQEQLIAELDLIPSISRNEDGNPTAEVADKLPFLDAVIKEGLRLYAPLPASEPRSLPMDTTIDGYHIPAGTVVSMSPYTLHRNAAVFPEPLKFKPERWLGDCGDVTEMRKWFWAFSSGGRMCIGIHLAMAEMTTLLAALYSQYTTDEQDKQKNVSPGITSRFEVFSDETFPVVKEHECWINFTKRELRNAAN</sequence>
<evidence type="ECO:0000256" key="8">
    <source>
        <dbReference type="RuleBase" id="RU000461"/>
    </source>
</evidence>